<dbReference type="PANTHER" id="PTHR43390">
    <property type="entry name" value="SIGNAL PEPTIDASE I"/>
    <property type="match status" value="1"/>
</dbReference>
<dbReference type="Pfam" id="PF10502">
    <property type="entry name" value="Peptidase_S26"/>
    <property type="match status" value="1"/>
</dbReference>
<gene>
    <name evidence="9" type="primary">lepB</name>
    <name evidence="9" type="ORF">HMPREF0528_1428</name>
</gene>
<evidence type="ECO:0000313" key="10">
    <source>
        <dbReference type="Proteomes" id="UP000003491"/>
    </source>
</evidence>
<comment type="similarity">
    <text evidence="3 7">Belongs to the peptidase S26 family.</text>
</comment>
<feature type="active site" evidence="6">
    <location>
        <position position="94"/>
    </location>
</feature>
<dbReference type="PATRIC" id="fig|525330.7.peg.221"/>
<dbReference type="NCBIfam" id="TIGR02227">
    <property type="entry name" value="sigpep_I_bact"/>
    <property type="match status" value="1"/>
</dbReference>
<dbReference type="GO" id="GO:0005886">
    <property type="term" value="C:plasma membrane"/>
    <property type="evidence" value="ECO:0007669"/>
    <property type="project" value="UniProtKB-SubCell"/>
</dbReference>
<evidence type="ECO:0000256" key="5">
    <source>
        <dbReference type="ARBA" id="ARBA00022801"/>
    </source>
</evidence>
<dbReference type="InterPro" id="IPR036286">
    <property type="entry name" value="LexA/Signal_pep-like_sf"/>
</dbReference>
<sequence>MQKLRSKNMAKHKTKSAESFGHWLLQVFILAIIIIGLYLVVFRFLLANETISGPSMQPTFENNDRVIAVRHSKLSRGDIVILKAPDEPGALYIKRIIGVPGDSIKSKNDVMYINGKSIKEPYLTEYKKKLSKGQLYTNNFSLEQLYHVKRVPKNCYFVMGDHRNVSKDSRMIGFIKRQDIIGEVKLRYFPFNQINWY</sequence>
<dbReference type="GO" id="GO:0006465">
    <property type="term" value="P:signal peptide processing"/>
    <property type="evidence" value="ECO:0007669"/>
    <property type="project" value="InterPro"/>
</dbReference>
<feature type="active site" evidence="6">
    <location>
        <position position="55"/>
    </location>
</feature>
<evidence type="ECO:0000256" key="6">
    <source>
        <dbReference type="PIRSR" id="PIRSR600223-1"/>
    </source>
</evidence>
<comment type="catalytic activity">
    <reaction evidence="1 7">
        <text>Cleavage of hydrophobic, N-terminal signal or leader sequences from secreted and periplasmic proteins.</text>
        <dbReference type="EC" id="3.4.21.89"/>
    </reaction>
</comment>
<evidence type="ECO:0000256" key="1">
    <source>
        <dbReference type="ARBA" id="ARBA00000677"/>
    </source>
</evidence>
<keyword evidence="5 7" id="KW-0378">Hydrolase</keyword>
<evidence type="ECO:0000259" key="8">
    <source>
        <dbReference type="Pfam" id="PF10502"/>
    </source>
</evidence>
<name>C2E6Q4_LACJH</name>
<protein>
    <recommendedName>
        <fullName evidence="4 7">Signal peptidase I</fullName>
        <ecNumber evidence="4 7">3.4.21.89</ecNumber>
    </recommendedName>
</protein>
<organism evidence="9 10">
    <name type="scientific">Lactobacillus johnsonii ATCC 33200</name>
    <dbReference type="NCBI Taxonomy" id="525330"/>
    <lineage>
        <taxon>Bacteria</taxon>
        <taxon>Bacillati</taxon>
        <taxon>Bacillota</taxon>
        <taxon>Bacilli</taxon>
        <taxon>Lactobacillales</taxon>
        <taxon>Lactobacillaceae</taxon>
        <taxon>Lactobacillus</taxon>
    </lineage>
</organism>
<comment type="caution">
    <text evidence="9">The sequence shown here is derived from an EMBL/GenBank/DDBJ whole genome shotgun (WGS) entry which is preliminary data.</text>
</comment>
<dbReference type="HOGENOM" id="CLU_028723_5_0_9"/>
<evidence type="ECO:0000256" key="3">
    <source>
        <dbReference type="ARBA" id="ARBA00009370"/>
    </source>
</evidence>
<dbReference type="EC" id="3.4.21.89" evidence="4 7"/>
<proteinExistence type="inferred from homology"/>
<evidence type="ECO:0000256" key="2">
    <source>
        <dbReference type="ARBA" id="ARBA00004401"/>
    </source>
</evidence>
<dbReference type="PROSITE" id="PS00761">
    <property type="entry name" value="SPASE_I_3"/>
    <property type="match status" value="1"/>
</dbReference>
<reference evidence="9 10" key="1">
    <citation type="submission" date="2009-01" db="EMBL/GenBank/DDBJ databases">
        <authorList>
            <person name="Qin X."/>
            <person name="Bachman B."/>
            <person name="Battles P."/>
            <person name="Bell A."/>
            <person name="Bess C."/>
            <person name="Bickham C."/>
            <person name="Chaboub L."/>
            <person name="Chen D."/>
            <person name="Coyle M."/>
            <person name="Deiros D.R."/>
            <person name="Dinh H."/>
            <person name="Forbes L."/>
            <person name="Fowler G."/>
            <person name="Francisco L."/>
            <person name="Fu Q."/>
            <person name="Gubbala S."/>
            <person name="Hale W."/>
            <person name="Han Y."/>
            <person name="Hemphill L."/>
            <person name="Highlander S.K."/>
            <person name="Hirani K."/>
            <person name="Hogues M."/>
            <person name="Jackson L."/>
            <person name="Jakkamsetti A."/>
            <person name="Javaid M."/>
            <person name="Jiang H."/>
            <person name="Korchina V."/>
            <person name="Kovar C."/>
            <person name="Lara F."/>
            <person name="Lee S."/>
            <person name="Mata R."/>
            <person name="Mathew T."/>
            <person name="Moen C."/>
            <person name="Morales K."/>
            <person name="Munidasa M."/>
            <person name="Nazareth L."/>
            <person name="Ngo R."/>
            <person name="Nguyen L."/>
            <person name="Okwuonu G."/>
            <person name="Ongeri F."/>
            <person name="Patil S."/>
            <person name="Petrosino J."/>
            <person name="Pham C."/>
            <person name="Pham P."/>
            <person name="Pu L.-L."/>
            <person name="Puazo M."/>
            <person name="Raj R."/>
            <person name="Reid J."/>
            <person name="Rouhana J."/>
            <person name="Saada N."/>
            <person name="Shang Y."/>
            <person name="Simmons D."/>
            <person name="Thornton R."/>
            <person name="Warren J."/>
            <person name="Weissenberger G."/>
            <person name="Zhang J."/>
            <person name="Zhang L."/>
            <person name="Zhou C."/>
            <person name="Zhu D."/>
            <person name="Muzny D."/>
            <person name="Worley K."/>
            <person name="Gibbs R."/>
        </authorList>
    </citation>
    <scope>NUCLEOTIDE SEQUENCE [LARGE SCALE GENOMIC DNA]</scope>
    <source>
        <strain evidence="9 10">ATCC 33200</strain>
    </source>
</reference>
<evidence type="ECO:0000256" key="7">
    <source>
        <dbReference type="RuleBase" id="RU362042"/>
    </source>
</evidence>
<keyword evidence="7" id="KW-0812">Transmembrane</keyword>
<evidence type="ECO:0000313" key="9">
    <source>
        <dbReference type="EMBL" id="EEJ59621.1"/>
    </source>
</evidence>
<dbReference type="InterPro" id="IPR000223">
    <property type="entry name" value="Pept_S26A_signal_pept_1"/>
</dbReference>
<dbReference type="InterPro" id="IPR019758">
    <property type="entry name" value="Pept_S26A_signal_pept_1_CS"/>
</dbReference>
<keyword evidence="7" id="KW-0645">Protease</keyword>
<feature type="domain" description="Peptidase S26" evidence="8">
    <location>
        <begin position="26"/>
        <end position="189"/>
    </location>
</feature>
<dbReference type="EMBL" id="ACGR01000038">
    <property type="protein sequence ID" value="EEJ59621.1"/>
    <property type="molecule type" value="Genomic_DNA"/>
</dbReference>
<feature type="transmembrane region" description="Helical" evidence="7">
    <location>
        <begin position="20"/>
        <end position="46"/>
    </location>
</feature>
<evidence type="ECO:0000256" key="4">
    <source>
        <dbReference type="ARBA" id="ARBA00013208"/>
    </source>
</evidence>
<dbReference type="InterPro" id="IPR019533">
    <property type="entry name" value="Peptidase_S26"/>
</dbReference>
<accession>C2E6Q4</accession>
<dbReference type="Proteomes" id="UP000003491">
    <property type="component" value="Unassembled WGS sequence"/>
</dbReference>
<comment type="subcellular location">
    <subcellularLocation>
        <location evidence="2">Cell membrane</location>
        <topology evidence="2">Single-pass type II membrane protein</topology>
    </subcellularLocation>
    <subcellularLocation>
        <location evidence="7">Membrane</location>
        <topology evidence="7">Single-pass type II membrane protein</topology>
    </subcellularLocation>
</comment>
<dbReference type="CDD" id="cd06530">
    <property type="entry name" value="S26_SPase_I"/>
    <property type="match status" value="1"/>
</dbReference>
<dbReference type="GO" id="GO:0004252">
    <property type="term" value="F:serine-type endopeptidase activity"/>
    <property type="evidence" value="ECO:0007669"/>
    <property type="project" value="InterPro"/>
</dbReference>
<dbReference type="PRINTS" id="PR00727">
    <property type="entry name" value="LEADERPTASE"/>
</dbReference>
<keyword evidence="7" id="KW-1133">Transmembrane helix</keyword>
<dbReference type="Gene3D" id="2.10.109.10">
    <property type="entry name" value="Umud Fragment, subunit A"/>
    <property type="match status" value="1"/>
</dbReference>
<dbReference type="SUPFAM" id="SSF51306">
    <property type="entry name" value="LexA/Signal peptidase"/>
    <property type="match status" value="1"/>
</dbReference>
<dbReference type="AlphaFoldDB" id="C2E6Q4"/>
<dbReference type="GO" id="GO:0009003">
    <property type="term" value="F:signal peptidase activity"/>
    <property type="evidence" value="ECO:0007669"/>
    <property type="project" value="UniProtKB-EC"/>
</dbReference>
<keyword evidence="7" id="KW-0472">Membrane</keyword>
<dbReference type="PANTHER" id="PTHR43390:SF1">
    <property type="entry name" value="CHLOROPLAST PROCESSING PEPTIDASE"/>
    <property type="match status" value="1"/>
</dbReference>